<dbReference type="Pfam" id="PF17109">
    <property type="entry name" value="Goodbye"/>
    <property type="match status" value="1"/>
</dbReference>
<proteinExistence type="predicted"/>
<feature type="domain" description="Fungal STAND N-terminal Goodbye" evidence="1">
    <location>
        <begin position="11"/>
        <end position="134"/>
    </location>
</feature>
<dbReference type="AlphaFoldDB" id="A0AAD4L9K9"/>
<gene>
    <name evidence="2" type="ORF">EDB92DRAFT_369992</name>
</gene>
<evidence type="ECO:0000259" key="1">
    <source>
        <dbReference type="Pfam" id="PF17109"/>
    </source>
</evidence>
<sequence>MSSPNLQLIRDALDNYADQMKIDLQDNPFAEEISGCDSPGAVLQLLERNRDEFKEYRDKNRKFIDCLNPIVSFVHAFSGILGEATSLIPFQPAKLVFVGINVLFTAAEGVSASYDALLELFECIGNFLKRLEIYTQITLGSSMTEIIVKIMIELLSILSQAKKQIKQGRFKKFAKKLLGDSEIESILRRLDRLTQDEARMTDAHILEVVHGLMKNMKVVMDGGEASTSEIRKTLVIMQDVVNEINKMSRVFSHLPYMVPKGELVLQAIVCTRTLEVGFLPQTRRKIK</sequence>
<evidence type="ECO:0000313" key="3">
    <source>
        <dbReference type="Proteomes" id="UP001201163"/>
    </source>
</evidence>
<dbReference type="InterPro" id="IPR031350">
    <property type="entry name" value="Goodbye_dom"/>
</dbReference>
<protein>
    <recommendedName>
        <fullName evidence="1">Fungal STAND N-terminal Goodbye domain-containing protein</fullName>
    </recommendedName>
</protein>
<keyword evidence="3" id="KW-1185">Reference proteome</keyword>
<evidence type="ECO:0000313" key="2">
    <source>
        <dbReference type="EMBL" id="KAH8979566.1"/>
    </source>
</evidence>
<name>A0AAD4L9K9_9AGAM</name>
<reference evidence="2" key="1">
    <citation type="submission" date="2022-01" db="EMBL/GenBank/DDBJ databases">
        <title>Comparative genomics reveals a dynamic genome evolution in the ectomycorrhizal milk-cap (Lactarius) mushrooms.</title>
        <authorList>
            <consortium name="DOE Joint Genome Institute"/>
            <person name="Lebreton A."/>
            <person name="Tang N."/>
            <person name="Kuo A."/>
            <person name="LaButti K."/>
            <person name="Drula E."/>
            <person name="Barry K."/>
            <person name="Clum A."/>
            <person name="Lipzen A."/>
            <person name="Mousain D."/>
            <person name="Ng V."/>
            <person name="Wang R."/>
            <person name="Wang X."/>
            <person name="Dai Y."/>
            <person name="Henrissat B."/>
            <person name="Grigoriev I.V."/>
            <person name="Guerin-Laguette A."/>
            <person name="Yu F."/>
            <person name="Martin F.M."/>
        </authorList>
    </citation>
    <scope>NUCLEOTIDE SEQUENCE</scope>
    <source>
        <strain evidence="2">QP</strain>
    </source>
</reference>
<dbReference type="Proteomes" id="UP001201163">
    <property type="component" value="Unassembled WGS sequence"/>
</dbReference>
<dbReference type="EMBL" id="JAKELL010000163">
    <property type="protein sequence ID" value="KAH8979566.1"/>
    <property type="molecule type" value="Genomic_DNA"/>
</dbReference>
<accession>A0AAD4L9K9</accession>
<comment type="caution">
    <text evidence="2">The sequence shown here is derived from an EMBL/GenBank/DDBJ whole genome shotgun (WGS) entry which is preliminary data.</text>
</comment>
<organism evidence="2 3">
    <name type="scientific">Lactarius akahatsu</name>
    <dbReference type="NCBI Taxonomy" id="416441"/>
    <lineage>
        <taxon>Eukaryota</taxon>
        <taxon>Fungi</taxon>
        <taxon>Dikarya</taxon>
        <taxon>Basidiomycota</taxon>
        <taxon>Agaricomycotina</taxon>
        <taxon>Agaricomycetes</taxon>
        <taxon>Russulales</taxon>
        <taxon>Russulaceae</taxon>
        <taxon>Lactarius</taxon>
    </lineage>
</organism>